<accession>A0A9N9I2K3</accession>
<reference evidence="2" key="1">
    <citation type="submission" date="2021-06" db="EMBL/GenBank/DDBJ databases">
        <authorList>
            <person name="Kallberg Y."/>
            <person name="Tangrot J."/>
            <person name="Rosling A."/>
        </authorList>
    </citation>
    <scope>NUCLEOTIDE SEQUENCE</scope>
    <source>
        <strain evidence="2">UK204</strain>
    </source>
</reference>
<dbReference type="Proteomes" id="UP000789570">
    <property type="component" value="Unassembled WGS sequence"/>
</dbReference>
<sequence>TISPKIIAYNDTITKSKDELREILKRIFRVNAIVVLAAALFIGRVSLVIEAIVGLDVVTYFGR</sequence>
<organism evidence="2 3">
    <name type="scientific">Funneliformis caledonium</name>
    <dbReference type="NCBI Taxonomy" id="1117310"/>
    <lineage>
        <taxon>Eukaryota</taxon>
        <taxon>Fungi</taxon>
        <taxon>Fungi incertae sedis</taxon>
        <taxon>Mucoromycota</taxon>
        <taxon>Glomeromycotina</taxon>
        <taxon>Glomeromycetes</taxon>
        <taxon>Glomerales</taxon>
        <taxon>Glomeraceae</taxon>
        <taxon>Funneliformis</taxon>
    </lineage>
</organism>
<feature type="transmembrane region" description="Helical" evidence="1">
    <location>
        <begin position="30"/>
        <end position="53"/>
    </location>
</feature>
<keyword evidence="1" id="KW-0472">Membrane</keyword>
<keyword evidence="1" id="KW-1133">Transmembrane helix</keyword>
<gene>
    <name evidence="2" type="ORF">FCALED_LOCUS14279</name>
</gene>
<evidence type="ECO:0000313" key="2">
    <source>
        <dbReference type="EMBL" id="CAG8718561.1"/>
    </source>
</evidence>
<protein>
    <submittedName>
        <fullName evidence="2">16652_t:CDS:1</fullName>
    </submittedName>
</protein>
<keyword evidence="1" id="KW-0812">Transmembrane</keyword>
<comment type="caution">
    <text evidence="2">The sequence shown here is derived from an EMBL/GenBank/DDBJ whole genome shotgun (WGS) entry which is preliminary data.</text>
</comment>
<dbReference type="AlphaFoldDB" id="A0A9N9I2K3"/>
<dbReference type="EMBL" id="CAJVPQ010009862">
    <property type="protein sequence ID" value="CAG8718561.1"/>
    <property type="molecule type" value="Genomic_DNA"/>
</dbReference>
<keyword evidence="3" id="KW-1185">Reference proteome</keyword>
<proteinExistence type="predicted"/>
<name>A0A9N9I2K3_9GLOM</name>
<feature type="non-terminal residue" evidence="2">
    <location>
        <position position="1"/>
    </location>
</feature>
<evidence type="ECO:0000313" key="3">
    <source>
        <dbReference type="Proteomes" id="UP000789570"/>
    </source>
</evidence>
<evidence type="ECO:0000256" key="1">
    <source>
        <dbReference type="SAM" id="Phobius"/>
    </source>
</evidence>